<dbReference type="AlphaFoldDB" id="A0A1I7D364"/>
<protein>
    <submittedName>
        <fullName evidence="2">Uncharacterized protein</fullName>
    </submittedName>
</protein>
<accession>A0A1I7D364</accession>
<feature type="transmembrane region" description="Helical" evidence="1">
    <location>
        <begin position="173"/>
        <end position="196"/>
    </location>
</feature>
<feature type="transmembrane region" description="Helical" evidence="1">
    <location>
        <begin position="140"/>
        <end position="161"/>
    </location>
</feature>
<name>A0A1I7D364_9HYPH</name>
<keyword evidence="1" id="KW-1133">Transmembrane helix</keyword>
<gene>
    <name evidence="2" type="ORF">SAMN05444141_107242</name>
</gene>
<feature type="transmembrane region" description="Helical" evidence="1">
    <location>
        <begin position="100"/>
        <end position="120"/>
    </location>
</feature>
<dbReference type="Proteomes" id="UP000183371">
    <property type="component" value="Unassembled WGS sequence"/>
</dbReference>
<dbReference type="EMBL" id="FPBD01000007">
    <property type="protein sequence ID" value="SFU06155.1"/>
    <property type="molecule type" value="Genomic_DNA"/>
</dbReference>
<keyword evidence="1" id="KW-0472">Membrane</keyword>
<sequence>MKLNSIEKFEEGRKKYGRWLGYAPLSTYHSYANYRWNNKTILNLLILSILLIVLPSIFSVHLMKYETIQYLVSFCLKTFPMFQSRFFALQRLSSYSASHFAIASISTLLLTISFTLILVFGYLKHWNENKAYHRVSHLQFLGAIVFFLAALLAIWGIFIFTPEDINPGRLGTFVMFVAPFFSFYCVAFVLFVPGLLAQPIVFMIKLVHQLTFGFYEERH</sequence>
<evidence type="ECO:0000313" key="3">
    <source>
        <dbReference type="Proteomes" id="UP000183371"/>
    </source>
</evidence>
<keyword evidence="3" id="KW-1185">Reference proteome</keyword>
<evidence type="ECO:0000256" key="1">
    <source>
        <dbReference type="SAM" id="Phobius"/>
    </source>
</evidence>
<proteinExistence type="predicted"/>
<feature type="transmembrane region" description="Helical" evidence="1">
    <location>
        <begin position="41"/>
        <end position="62"/>
    </location>
</feature>
<evidence type="ECO:0000313" key="2">
    <source>
        <dbReference type="EMBL" id="SFU06155.1"/>
    </source>
</evidence>
<keyword evidence="1" id="KW-0812">Transmembrane</keyword>
<reference evidence="3" key="1">
    <citation type="submission" date="2016-10" db="EMBL/GenBank/DDBJ databases">
        <authorList>
            <person name="Varghese N."/>
            <person name="Submissions S."/>
        </authorList>
    </citation>
    <scope>NUCLEOTIDE SEQUENCE [LARGE SCALE GENOMIC DNA]</scope>
    <source>
        <strain evidence="3">DSM 17465</strain>
    </source>
</reference>
<organism evidence="2 3">
    <name type="scientific">Pseudovibrio denitrificans</name>
    <dbReference type="NCBI Taxonomy" id="258256"/>
    <lineage>
        <taxon>Bacteria</taxon>
        <taxon>Pseudomonadati</taxon>
        <taxon>Pseudomonadota</taxon>
        <taxon>Alphaproteobacteria</taxon>
        <taxon>Hyphomicrobiales</taxon>
        <taxon>Stappiaceae</taxon>
        <taxon>Pseudovibrio</taxon>
    </lineage>
</organism>